<dbReference type="EMBL" id="QSTI01000023">
    <property type="protein sequence ID" value="RGM46108.1"/>
    <property type="molecule type" value="Genomic_DNA"/>
</dbReference>
<name>A0A3E4WV04_9FIRM</name>
<feature type="transmembrane region" description="Helical" evidence="1">
    <location>
        <begin position="6"/>
        <end position="23"/>
    </location>
</feature>
<dbReference type="Proteomes" id="UP000260717">
    <property type="component" value="Unassembled WGS sequence"/>
</dbReference>
<keyword evidence="1" id="KW-1133">Transmembrane helix</keyword>
<comment type="caution">
    <text evidence="2">The sequence shown here is derived from an EMBL/GenBank/DDBJ whole genome shotgun (WGS) entry which is preliminary data.</text>
</comment>
<sequence>MDYIEVLVGVISALISSIVLIWWGMRICKKDITIKHNVDPYSWFMIHTIVYFITITLMLIVDMIQANSEVIKEMPVGIIGAMILFVQKGGLIILVMLVSSWIYNRYIKINEFSYFIIRYPWIKKIFFSLICISLGGLYLIEIQKRNNCNILSDDYSFIAVWIISFIQIWIGFGMRFYERGEFKMRFSEWKKRMKSIEELKYFLICILSMFVIPIMTVVYYVVKGKIPERAINIIHFLFLGISFGAIVLILVIFFWNLRHNPNNCISKRRLNNCLNNLFNNKKIQVDYYEGVKYCIVKKSSCIALTASIDNVILDKDVQFDDEYRERLEQLLDLFEGEYTFEKYTEEDIRKNIEMDLSKFATDRKDILKEGWSKVYEVCEQKEKEK</sequence>
<feature type="transmembrane region" description="Helical" evidence="1">
    <location>
        <begin position="199"/>
        <end position="221"/>
    </location>
</feature>
<proteinExistence type="predicted"/>
<dbReference type="RefSeq" id="WP_117715383.1">
    <property type="nucleotide sequence ID" value="NZ_QSTI01000023.1"/>
</dbReference>
<keyword evidence="1" id="KW-0812">Transmembrane</keyword>
<feature type="transmembrane region" description="Helical" evidence="1">
    <location>
        <begin position="76"/>
        <end position="104"/>
    </location>
</feature>
<organism evidence="2 3">
    <name type="scientific">Agathobacter rectalis</name>
    <dbReference type="NCBI Taxonomy" id="39491"/>
    <lineage>
        <taxon>Bacteria</taxon>
        <taxon>Bacillati</taxon>
        <taxon>Bacillota</taxon>
        <taxon>Clostridia</taxon>
        <taxon>Lachnospirales</taxon>
        <taxon>Lachnospiraceae</taxon>
        <taxon>Agathobacter</taxon>
    </lineage>
</organism>
<keyword evidence="1" id="KW-0472">Membrane</keyword>
<evidence type="ECO:0000313" key="2">
    <source>
        <dbReference type="EMBL" id="RGM46108.1"/>
    </source>
</evidence>
<feature type="transmembrane region" description="Helical" evidence="1">
    <location>
        <begin position="233"/>
        <end position="257"/>
    </location>
</feature>
<feature type="transmembrane region" description="Helical" evidence="1">
    <location>
        <begin position="44"/>
        <end position="64"/>
    </location>
</feature>
<feature type="transmembrane region" description="Helical" evidence="1">
    <location>
        <begin position="155"/>
        <end position="178"/>
    </location>
</feature>
<gene>
    <name evidence="2" type="ORF">DXC13_12470</name>
</gene>
<reference evidence="2 3" key="1">
    <citation type="submission" date="2018-08" db="EMBL/GenBank/DDBJ databases">
        <title>A genome reference for cultivated species of the human gut microbiota.</title>
        <authorList>
            <person name="Zou Y."/>
            <person name="Xue W."/>
            <person name="Luo G."/>
        </authorList>
    </citation>
    <scope>NUCLEOTIDE SEQUENCE [LARGE SCALE GENOMIC DNA]</scope>
    <source>
        <strain evidence="2 3">OM08-12AT</strain>
    </source>
</reference>
<dbReference type="AlphaFoldDB" id="A0A3E4WV04"/>
<evidence type="ECO:0000313" key="3">
    <source>
        <dbReference type="Proteomes" id="UP000260717"/>
    </source>
</evidence>
<evidence type="ECO:0000256" key="1">
    <source>
        <dbReference type="SAM" id="Phobius"/>
    </source>
</evidence>
<protein>
    <submittedName>
        <fullName evidence="2">Uncharacterized protein</fullName>
    </submittedName>
</protein>
<accession>A0A3E4WV04</accession>
<feature type="transmembrane region" description="Helical" evidence="1">
    <location>
        <begin position="125"/>
        <end position="143"/>
    </location>
</feature>